<proteinExistence type="predicted"/>
<dbReference type="Pfam" id="PF18918">
    <property type="entry name" value="DUF5669"/>
    <property type="match status" value="1"/>
</dbReference>
<evidence type="ECO:0000313" key="2">
    <source>
        <dbReference type="Proteomes" id="UP000765845"/>
    </source>
</evidence>
<dbReference type="RefSeq" id="WP_168448813.1">
    <property type="nucleotide sequence ID" value="NZ_JAAWWK010000001.1"/>
</dbReference>
<dbReference type="InterPro" id="IPR013468">
    <property type="entry name" value="CHP02647"/>
</dbReference>
<dbReference type="Proteomes" id="UP000765845">
    <property type="component" value="Unassembled WGS sequence"/>
</dbReference>
<organism evidence="1 2">
    <name type="scientific">Spongiibacter thalassae</name>
    <dbReference type="NCBI Taxonomy" id="2721624"/>
    <lineage>
        <taxon>Bacteria</taxon>
        <taxon>Pseudomonadati</taxon>
        <taxon>Pseudomonadota</taxon>
        <taxon>Gammaproteobacteria</taxon>
        <taxon>Cellvibrionales</taxon>
        <taxon>Spongiibacteraceae</taxon>
        <taxon>Spongiibacter</taxon>
    </lineage>
</organism>
<reference evidence="1 2" key="1">
    <citation type="submission" date="2020-04" db="EMBL/GenBank/DDBJ databases">
        <authorList>
            <person name="Yoon J."/>
        </authorList>
    </citation>
    <scope>NUCLEOTIDE SEQUENCE [LARGE SCALE GENOMIC DNA]</scope>
    <source>
        <strain evidence="1 2">KMU-166</strain>
    </source>
</reference>
<protein>
    <submittedName>
        <fullName evidence="1">TIGR02647 family protein</fullName>
    </submittedName>
</protein>
<gene>
    <name evidence="1" type="ORF">HCU74_02520</name>
</gene>
<dbReference type="EMBL" id="JAAWWK010000001">
    <property type="protein sequence ID" value="NKI16286.1"/>
    <property type="molecule type" value="Genomic_DNA"/>
</dbReference>
<evidence type="ECO:0000313" key="1">
    <source>
        <dbReference type="EMBL" id="NKI16286.1"/>
    </source>
</evidence>
<name>A0ABX1GBH0_9GAMM</name>
<comment type="caution">
    <text evidence="1">The sequence shown here is derived from an EMBL/GenBank/DDBJ whole genome shotgun (WGS) entry which is preliminary data.</text>
</comment>
<dbReference type="NCBIfam" id="TIGR02647">
    <property type="entry name" value="DNA"/>
    <property type="match status" value="1"/>
</dbReference>
<keyword evidence="2" id="KW-1185">Reference proteome</keyword>
<accession>A0ABX1GBH0</accession>
<sequence length="84" mass="9246">MSLSDHIIQEIRVLAQFNPASVLEGIKVHHDADPEMIAATERLFDKGIITQLDGGYLTDAGIELIKHLDTLQTVLMSPTAKIVH</sequence>